<dbReference type="Pfam" id="PF22882">
    <property type="entry name" value="GT-D-like"/>
    <property type="match status" value="1"/>
</dbReference>
<evidence type="ECO:0000259" key="1">
    <source>
        <dbReference type="Pfam" id="PF22882"/>
    </source>
</evidence>
<evidence type="ECO:0000313" key="3">
    <source>
        <dbReference type="Proteomes" id="UP000603545"/>
    </source>
</evidence>
<proteinExistence type="predicted"/>
<dbReference type="InterPro" id="IPR055171">
    <property type="entry name" value="GT-D-like"/>
</dbReference>
<feature type="domain" description="GT-D fold-like" evidence="1">
    <location>
        <begin position="179"/>
        <end position="289"/>
    </location>
</feature>
<organism evidence="2 3">
    <name type="scientific">Candidatus Desulfaltia bathyphila</name>
    <dbReference type="NCBI Taxonomy" id="2841697"/>
    <lineage>
        <taxon>Bacteria</taxon>
        <taxon>Pseudomonadati</taxon>
        <taxon>Thermodesulfobacteriota</taxon>
        <taxon>Desulfobacteria</taxon>
        <taxon>Desulfobacterales</taxon>
        <taxon>Desulfobacterales incertae sedis</taxon>
        <taxon>Candidatus Desulfaltia</taxon>
    </lineage>
</organism>
<sequence length="310" mass="35122">MKKESYLDYMIASQIFRFDKLDLIEIDNTPVLQVNAPEMIEQETCLFHKDVLNGNQYFNIMHKFVEQGISSRRATPIVRFADGEYAFYQNSLHCNGLYQQAESVESIKKAMPIHIEALKILAKSGKFASLIYPGNVRQEKKGVFSFFCRSKGDGSALKFIEFLFNNNIELTNNNYIPFYIVYAYLTSKSFGNLVSGKKICIISSDCNMDTCKQWFAQFSSYPDIVFAEIPDSYVATRWGSIKEKTLNQIPPNVDLCLVGAGIGSLLVCVDVANRFSIPAIDAGHVLNMMNGREDKSNGPRLYTIHKDTRN</sequence>
<comment type="caution">
    <text evidence="2">The sequence shown here is derived from an EMBL/GenBank/DDBJ whole genome shotgun (WGS) entry which is preliminary data.</text>
</comment>
<dbReference type="Proteomes" id="UP000603545">
    <property type="component" value="Unassembled WGS sequence"/>
</dbReference>
<reference evidence="2 3" key="1">
    <citation type="submission" date="2020-08" db="EMBL/GenBank/DDBJ databases">
        <title>Bridging the membrane lipid divide: bacteria of the FCB group superphylum have the potential to synthesize archaeal ether lipids.</title>
        <authorList>
            <person name="Villanueva L."/>
            <person name="Von Meijenfeldt F.A.B."/>
            <person name="Westbye A.B."/>
            <person name="Yadav S."/>
            <person name="Hopmans E.C."/>
            <person name="Dutilh B.E."/>
            <person name="Sinninghe Damste J.S."/>
        </authorList>
    </citation>
    <scope>NUCLEOTIDE SEQUENCE [LARGE SCALE GENOMIC DNA]</scope>
    <source>
        <strain evidence="2">NIOZ-UU82</strain>
    </source>
</reference>
<gene>
    <name evidence="2" type="ORF">H8E80_03475</name>
</gene>
<dbReference type="EMBL" id="JACNLL010000035">
    <property type="protein sequence ID" value="MBC8199091.1"/>
    <property type="molecule type" value="Genomic_DNA"/>
</dbReference>
<protein>
    <recommendedName>
        <fullName evidence="1">GT-D fold-like domain-containing protein</fullName>
    </recommendedName>
</protein>
<dbReference type="AlphaFoldDB" id="A0A8J6N5Z3"/>
<accession>A0A8J6N5Z3</accession>
<name>A0A8J6N5Z3_9BACT</name>
<evidence type="ECO:0000313" key="2">
    <source>
        <dbReference type="EMBL" id="MBC8199091.1"/>
    </source>
</evidence>